<organism evidence="2 3">
    <name type="scientific">Puccinia graminis f. sp. tritici</name>
    <dbReference type="NCBI Taxonomy" id="56615"/>
    <lineage>
        <taxon>Eukaryota</taxon>
        <taxon>Fungi</taxon>
        <taxon>Dikarya</taxon>
        <taxon>Basidiomycota</taxon>
        <taxon>Pucciniomycotina</taxon>
        <taxon>Pucciniomycetes</taxon>
        <taxon>Pucciniales</taxon>
        <taxon>Pucciniaceae</taxon>
        <taxon>Puccinia</taxon>
    </lineage>
</organism>
<dbReference type="OrthoDB" id="10337957at2759"/>
<dbReference type="EMBL" id="VSWC01000157">
    <property type="protein sequence ID" value="KAA1074397.1"/>
    <property type="molecule type" value="Genomic_DNA"/>
</dbReference>
<dbReference type="EMBL" id="VDEP01000478">
    <property type="protein sequence ID" value="KAA1072544.1"/>
    <property type="molecule type" value="Genomic_DNA"/>
</dbReference>
<sequence>MDNLLQWLDNNDDVLASLQTTMALILKTNQKRNVVVQHLEEGKFTGITFKDTSNFTTITLPRTVFIPITSSIANSGCAGVFSSKLLKILKQPIDTSNKSKTQLEGLDHLHRWGLTKCPNSQLAPTPQQLRSQKQTA</sequence>
<evidence type="ECO:0000313" key="4">
    <source>
        <dbReference type="Proteomes" id="UP000325313"/>
    </source>
</evidence>
<comment type="caution">
    <text evidence="2">The sequence shown here is derived from an EMBL/GenBank/DDBJ whole genome shotgun (WGS) entry which is preliminary data.</text>
</comment>
<evidence type="ECO:0000313" key="3">
    <source>
        <dbReference type="Proteomes" id="UP000324748"/>
    </source>
</evidence>
<dbReference type="AlphaFoldDB" id="A0A5B0MB86"/>
<evidence type="ECO:0000313" key="2">
    <source>
        <dbReference type="EMBL" id="KAA1074397.1"/>
    </source>
</evidence>
<proteinExistence type="predicted"/>
<dbReference type="Proteomes" id="UP000324748">
    <property type="component" value="Unassembled WGS sequence"/>
</dbReference>
<accession>A0A5B0MB86</accession>
<name>A0A5B0MB86_PUCGR</name>
<gene>
    <name evidence="2" type="ORF">PGT21_003986</name>
    <name evidence="1" type="ORF">PGTUg99_015231</name>
</gene>
<evidence type="ECO:0000313" key="1">
    <source>
        <dbReference type="EMBL" id="KAA1072544.1"/>
    </source>
</evidence>
<protein>
    <submittedName>
        <fullName evidence="2">Uncharacterized protein</fullName>
    </submittedName>
</protein>
<dbReference type="Proteomes" id="UP000325313">
    <property type="component" value="Unassembled WGS sequence"/>
</dbReference>
<reference evidence="3 4" key="1">
    <citation type="submission" date="2019-05" db="EMBL/GenBank/DDBJ databases">
        <title>Emergence of the Ug99 lineage of the wheat stem rust pathogen through somatic hybridization.</title>
        <authorList>
            <person name="Li F."/>
            <person name="Upadhyaya N.M."/>
            <person name="Sperschneider J."/>
            <person name="Matny O."/>
            <person name="Nguyen-Phuc H."/>
            <person name="Mago R."/>
            <person name="Raley C."/>
            <person name="Miller M.E."/>
            <person name="Silverstein K.A.T."/>
            <person name="Henningsen E."/>
            <person name="Hirsch C.D."/>
            <person name="Visser B."/>
            <person name="Pretorius Z.A."/>
            <person name="Steffenson B.J."/>
            <person name="Schwessinger B."/>
            <person name="Dodds P.N."/>
            <person name="Figueroa M."/>
        </authorList>
    </citation>
    <scope>NUCLEOTIDE SEQUENCE [LARGE SCALE GENOMIC DNA]</scope>
    <source>
        <strain evidence="2">21-0</strain>
        <strain evidence="1 4">Ug99</strain>
    </source>
</reference>
<keyword evidence="3" id="KW-1185">Reference proteome</keyword>